<dbReference type="InterPro" id="IPR001533">
    <property type="entry name" value="Pterin_deHydtase"/>
</dbReference>
<sequence>MANRLDDAEIDKRMSGAHMVYWLREGNTLRRTVEVYDFSTAVNVVGDIVYDVNTLGCCPDVDIRGKQVTFVIRGEDGLSDVDVELAHRIETAAGSHVRGNA</sequence>
<accession>A0AAU1TWW1</accession>
<evidence type="ECO:0000256" key="3">
    <source>
        <dbReference type="ARBA" id="ARBA00013252"/>
    </source>
</evidence>
<dbReference type="EMBL" id="CP108195">
    <property type="protein sequence ID" value="WTS10110.1"/>
    <property type="molecule type" value="Genomic_DNA"/>
</dbReference>
<comment type="catalytic activity">
    <reaction evidence="1">
        <text>(4aS,6R)-4a-hydroxy-L-erythro-5,6,7,8-tetrahydrobiopterin = (6R)-L-erythro-6,7-dihydrobiopterin + H2O</text>
        <dbReference type="Rhea" id="RHEA:11920"/>
        <dbReference type="ChEBI" id="CHEBI:15377"/>
        <dbReference type="ChEBI" id="CHEBI:15642"/>
        <dbReference type="ChEBI" id="CHEBI:43120"/>
        <dbReference type="EC" id="4.2.1.96"/>
    </reaction>
</comment>
<dbReference type="SUPFAM" id="SSF55248">
    <property type="entry name" value="PCD-like"/>
    <property type="match status" value="1"/>
</dbReference>
<proteinExistence type="inferred from homology"/>
<dbReference type="Gene3D" id="3.30.1360.20">
    <property type="entry name" value="Transcriptional coactivator/pterin dehydratase"/>
    <property type="match status" value="1"/>
</dbReference>
<organism evidence="6">
    <name type="scientific">Streptomyces sp. NBC_00119</name>
    <dbReference type="NCBI Taxonomy" id="2975659"/>
    <lineage>
        <taxon>Bacteria</taxon>
        <taxon>Bacillati</taxon>
        <taxon>Actinomycetota</taxon>
        <taxon>Actinomycetes</taxon>
        <taxon>Kitasatosporales</taxon>
        <taxon>Streptomycetaceae</taxon>
        <taxon>Streptomyces</taxon>
    </lineage>
</organism>
<dbReference type="GO" id="GO:0008124">
    <property type="term" value="F:4-alpha-hydroxytetrahydrobiopterin dehydratase activity"/>
    <property type="evidence" value="ECO:0007669"/>
    <property type="project" value="UniProtKB-EC"/>
</dbReference>
<keyword evidence="5" id="KW-0456">Lyase</keyword>
<evidence type="ECO:0000256" key="2">
    <source>
        <dbReference type="ARBA" id="ARBA00006472"/>
    </source>
</evidence>
<evidence type="ECO:0000313" key="6">
    <source>
        <dbReference type="EMBL" id="WTS10110.1"/>
    </source>
</evidence>
<dbReference type="GO" id="GO:0006729">
    <property type="term" value="P:tetrahydrobiopterin biosynthetic process"/>
    <property type="evidence" value="ECO:0007669"/>
    <property type="project" value="InterPro"/>
</dbReference>
<dbReference type="Pfam" id="PF01329">
    <property type="entry name" value="Pterin_4a"/>
    <property type="match status" value="1"/>
</dbReference>
<evidence type="ECO:0000256" key="4">
    <source>
        <dbReference type="ARBA" id="ARBA00021735"/>
    </source>
</evidence>
<evidence type="ECO:0000256" key="1">
    <source>
        <dbReference type="ARBA" id="ARBA00001554"/>
    </source>
</evidence>
<protein>
    <recommendedName>
        <fullName evidence="4">Putative pterin-4-alpha-carbinolamine dehydratase</fullName>
        <ecNumber evidence="3">4.2.1.96</ecNumber>
    </recommendedName>
</protein>
<dbReference type="AlphaFoldDB" id="A0AAU1TWW1"/>
<gene>
    <name evidence="6" type="ORF">OHU69_02790</name>
</gene>
<comment type="similarity">
    <text evidence="2">Belongs to the pterin-4-alpha-carbinolamine dehydratase family.</text>
</comment>
<dbReference type="EC" id="4.2.1.96" evidence="3"/>
<reference evidence="6" key="1">
    <citation type="submission" date="2022-10" db="EMBL/GenBank/DDBJ databases">
        <title>The complete genomes of actinobacterial strains from the NBC collection.</title>
        <authorList>
            <person name="Joergensen T.S."/>
            <person name="Alvarez Arevalo M."/>
            <person name="Sterndorff E.B."/>
            <person name="Faurdal D."/>
            <person name="Vuksanovic O."/>
            <person name="Mourched A.-S."/>
            <person name="Charusanti P."/>
            <person name="Shaw S."/>
            <person name="Blin K."/>
            <person name="Weber T."/>
        </authorList>
    </citation>
    <scope>NUCLEOTIDE SEQUENCE</scope>
    <source>
        <strain evidence="6">NBC_00119</strain>
    </source>
</reference>
<evidence type="ECO:0000256" key="5">
    <source>
        <dbReference type="ARBA" id="ARBA00023239"/>
    </source>
</evidence>
<name>A0AAU1TWW1_9ACTN</name>
<dbReference type="InterPro" id="IPR036428">
    <property type="entry name" value="PCD_sf"/>
</dbReference>